<evidence type="ECO:0000313" key="8">
    <source>
        <dbReference type="EMBL" id="QDT11064.1"/>
    </source>
</evidence>
<accession>A0A517NVC0</accession>
<keyword evidence="9" id="KW-1185">Reference proteome</keyword>
<dbReference type="Pfam" id="PF07637">
    <property type="entry name" value="PSD5"/>
    <property type="match status" value="1"/>
</dbReference>
<evidence type="ECO:0000256" key="1">
    <source>
        <dbReference type="SAM" id="SignalP"/>
    </source>
</evidence>
<evidence type="ECO:0000259" key="6">
    <source>
        <dbReference type="Pfam" id="PF07635"/>
    </source>
</evidence>
<dbReference type="InterPro" id="IPR013039">
    <property type="entry name" value="DUF1588"/>
</dbReference>
<organism evidence="8 9">
    <name type="scientific">Stieleria marina</name>
    <dbReference type="NCBI Taxonomy" id="1930275"/>
    <lineage>
        <taxon>Bacteria</taxon>
        <taxon>Pseudomonadati</taxon>
        <taxon>Planctomycetota</taxon>
        <taxon>Planctomycetia</taxon>
        <taxon>Pirellulales</taxon>
        <taxon>Pirellulaceae</taxon>
        <taxon>Stieleria</taxon>
    </lineage>
</organism>
<dbReference type="Pfam" id="PF07635">
    <property type="entry name" value="PSCyt1"/>
    <property type="match status" value="1"/>
</dbReference>
<dbReference type="InterPro" id="IPR011478">
    <property type="entry name" value="DUF1585"/>
</dbReference>
<dbReference type="Pfam" id="PF07631">
    <property type="entry name" value="PSD4"/>
    <property type="match status" value="1"/>
</dbReference>
<feature type="domain" description="DUF1585" evidence="2">
    <location>
        <begin position="776"/>
        <end position="848"/>
    </location>
</feature>
<feature type="domain" description="Cytochrome C Planctomycete-type" evidence="6">
    <location>
        <begin position="44"/>
        <end position="92"/>
    </location>
</feature>
<dbReference type="Pfam" id="PF07624">
    <property type="entry name" value="PSD2"/>
    <property type="match status" value="1"/>
</dbReference>
<dbReference type="EMBL" id="CP036526">
    <property type="protein sequence ID" value="QDT11064.1"/>
    <property type="molecule type" value="Genomic_DNA"/>
</dbReference>
<evidence type="ECO:0000259" key="4">
    <source>
        <dbReference type="Pfam" id="PF07627"/>
    </source>
</evidence>
<keyword evidence="1" id="KW-0732">Signal</keyword>
<dbReference type="Pfam" id="PF07627">
    <property type="entry name" value="PSCyt3"/>
    <property type="match status" value="1"/>
</dbReference>
<dbReference type="InterPro" id="IPR013042">
    <property type="entry name" value="DUF1592"/>
</dbReference>
<evidence type="ECO:0000259" key="2">
    <source>
        <dbReference type="Pfam" id="PF07624"/>
    </source>
</evidence>
<dbReference type="Proteomes" id="UP000319817">
    <property type="component" value="Chromosome"/>
</dbReference>
<reference evidence="8 9" key="1">
    <citation type="submission" date="2019-02" db="EMBL/GenBank/DDBJ databases">
        <title>Deep-cultivation of Planctomycetes and their phenomic and genomic characterization uncovers novel biology.</title>
        <authorList>
            <person name="Wiegand S."/>
            <person name="Jogler M."/>
            <person name="Boedeker C."/>
            <person name="Pinto D."/>
            <person name="Vollmers J."/>
            <person name="Rivas-Marin E."/>
            <person name="Kohn T."/>
            <person name="Peeters S.H."/>
            <person name="Heuer A."/>
            <person name="Rast P."/>
            <person name="Oberbeckmann S."/>
            <person name="Bunk B."/>
            <person name="Jeske O."/>
            <person name="Meyerdierks A."/>
            <person name="Storesund J.E."/>
            <person name="Kallscheuer N."/>
            <person name="Luecker S."/>
            <person name="Lage O.M."/>
            <person name="Pohl T."/>
            <person name="Merkel B.J."/>
            <person name="Hornburger P."/>
            <person name="Mueller R.-W."/>
            <person name="Bruemmer F."/>
            <person name="Labrenz M."/>
            <person name="Spormann A.M."/>
            <person name="Op den Camp H."/>
            <person name="Overmann J."/>
            <person name="Amann R."/>
            <person name="Jetten M.S.M."/>
            <person name="Mascher T."/>
            <person name="Medema M.H."/>
            <person name="Devos D.P."/>
            <person name="Kaster A.-K."/>
            <person name="Ovreas L."/>
            <person name="Rohde M."/>
            <person name="Galperin M.Y."/>
            <person name="Jogler C."/>
        </authorList>
    </citation>
    <scope>NUCLEOTIDE SEQUENCE [LARGE SCALE GENOMIC DNA]</scope>
    <source>
        <strain evidence="8 9">K23_9</strain>
    </source>
</reference>
<dbReference type="AlphaFoldDB" id="A0A517NVC0"/>
<evidence type="ECO:0000259" key="7">
    <source>
        <dbReference type="Pfam" id="PF07637"/>
    </source>
</evidence>
<feature type="domain" description="DUF1595" evidence="7">
    <location>
        <begin position="433"/>
        <end position="494"/>
    </location>
</feature>
<feature type="domain" description="DUF1592" evidence="5">
    <location>
        <begin position="504"/>
        <end position="631"/>
    </location>
</feature>
<feature type="signal peptide" evidence="1">
    <location>
        <begin position="1"/>
        <end position="24"/>
    </location>
</feature>
<dbReference type="InterPro" id="IPR011429">
    <property type="entry name" value="Cyt_c_Planctomycete-type"/>
</dbReference>
<feature type="domain" description="DUF1588" evidence="4">
    <location>
        <begin position="650"/>
        <end position="747"/>
    </location>
</feature>
<feature type="chain" id="PRO_5021801216" evidence="1">
    <location>
        <begin position="25"/>
        <end position="851"/>
    </location>
</feature>
<feature type="domain" description="DUF1587" evidence="3">
    <location>
        <begin position="129"/>
        <end position="188"/>
    </location>
</feature>
<proteinExistence type="predicted"/>
<sequence length="851" mass="95174" precursor="true">MKRFSPFFVAAWMLAIPLAMPMRAATPGKAEMPRVHQVLLKKHCFDCHDSGSEEAGVDLETISYEISASVENAELWQKVLNAINSGEMPPEDSEPLSDADKAAFLEDLTGQMVLARKILGDSGGVIPLRRLNRREYANTVEALLGVRPDTMSLPDDQVGAGFDTQGASLFFSSDQLENYLAAATKTLRLCLLPRQPPQLATRRVDPEEQQSAHYQKYLDGIKDEFERATQWNAQTDKPPSEFGFLDRYQAKKKLQQYKQWGPQLEEYLARPETKTGSTLIMTIKAGGMTRVKLPVLNERAPGKYTVRFRAAHYPDADERFHYVELSSGIGSDRKYRGWRKVTGTLDDPQVIELQFEHLPGSKEQLWLHQRSHQDRGDKNLWTIHQRENGMGTKPGVWIDWAEVEGPIVANAPAEAAANILFDRPGDWNDDRYATEVLRRFAAKAFRGTPPEPGFLKRLFAHYQSRREAGDSLAESLVSPLAIILTSPEFLYLVETENEGVSQQLRDTETAVRLSYFLWSSSPDDELMRVARDGKLRDPAVLAAQTDRLLSDERHQRFVHGFVHQWLGMERLGMFQFSGVDFPTFDNAARENAREEIFQTFAHIANHDQPLGALLDSDFVVINDVMAGYYGIPGVDGHGFRKVPVPAGMPRGGLLGTAAVMAMGSDGLRSSPVERGAWVLRHLLNDPPAPAPPNVPQLSRLAGQVLSARELQKAHQEQPQCAQCHRKIDPIGYGLENFAADGLWREKEVLSIGKRFYGRPAKTKSFDIDASGTLPGGQAFGDFFGLRKAVAAHEDDFARGFTESLIAYGLGRPYGFSDQALADQILSHAKKHHYQVNPFIHALIQSRAFQSR</sequence>
<dbReference type="Pfam" id="PF07626">
    <property type="entry name" value="PSD3"/>
    <property type="match status" value="1"/>
</dbReference>
<dbReference type="RefSeq" id="WP_419188957.1">
    <property type="nucleotide sequence ID" value="NZ_CP036526.1"/>
</dbReference>
<gene>
    <name evidence="8" type="ORF">K239x_30580</name>
</gene>
<evidence type="ECO:0000313" key="9">
    <source>
        <dbReference type="Proteomes" id="UP000319817"/>
    </source>
</evidence>
<dbReference type="InterPro" id="IPR013043">
    <property type="entry name" value="DUF1595"/>
</dbReference>
<name>A0A517NVC0_9BACT</name>
<protein>
    <submittedName>
        <fullName evidence="8">Planctomycete cytochrome C</fullName>
    </submittedName>
</protein>
<evidence type="ECO:0000259" key="5">
    <source>
        <dbReference type="Pfam" id="PF07631"/>
    </source>
</evidence>
<dbReference type="InterPro" id="IPR013036">
    <property type="entry name" value="DUF1587"/>
</dbReference>
<evidence type="ECO:0000259" key="3">
    <source>
        <dbReference type="Pfam" id="PF07626"/>
    </source>
</evidence>